<dbReference type="InterPro" id="IPR045518">
    <property type="entry name" value="2EXR"/>
</dbReference>
<evidence type="ECO:0000313" key="3">
    <source>
        <dbReference type="EMBL" id="KAF9745564.1"/>
    </source>
</evidence>
<reference evidence="3" key="1">
    <citation type="submission" date="2020-10" db="EMBL/GenBank/DDBJ databases">
        <title>High-Quality Genome Resource of Clonostachys rosea strain S41 by Oxford Nanopore Long-Read Sequencing.</title>
        <authorList>
            <person name="Wang H."/>
        </authorList>
    </citation>
    <scope>NUCLEOTIDE SEQUENCE</scope>
    <source>
        <strain evidence="3">S41</strain>
    </source>
</reference>
<evidence type="ECO:0000313" key="4">
    <source>
        <dbReference type="Proteomes" id="UP000616885"/>
    </source>
</evidence>
<dbReference type="Pfam" id="PF20150">
    <property type="entry name" value="2EXR"/>
    <property type="match status" value="1"/>
</dbReference>
<sequence length="286" mass="30040">MEAPTTFHLFSKLPAELRLRIWEFNLPAWRIVPLRCGSDISAPPPPPPGPDPEDTTNQSLTTTGRRPIDCSSSAPIPANLHTCVESRTQALSHYSLSFSFARQPPHVFFDPRTDILYFGPRHDGYMAANAQFHTAMSLIRPDHLAAARRIAVDDALFQVLSPPSTSSSSSSSSDPSSSTSPSTTPPSPFPSPPTASASSAAACPTSRRSSSCPTPPPGAPPTTPSSSATPSPARSRPPSATSPTSSPPPAPSPGSRPAGRSSRVPWPSRVPVTLPRASSATEAVEP</sequence>
<accession>A0A8H7K303</accession>
<proteinExistence type="predicted"/>
<dbReference type="Proteomes" id="UP000616885">
    <property type="component" value="Unassembled WGS sequence"/>
</dbReference>
<feature type="compositionally biased region" description="Polar residues" evidence="1">
    <location>
        <begin position="276"/>
        <end position="286"/>
    </location>
</feature>
<name>A0A8H7K303_BIOOC</name>
<feature type="region of interest" description="Disordered" evidence="1">
    <location>
        <begin position="161"/>
        <end position="286"/>
    </location>
</feature>
<dbReference type="PANTHER" id="PTHR35910">
    <property type="entry name" value="2EXR DOMAIN-CONTAINING PROTEIN"/>
    <property type="match status" value="1"/>
</dbReference>
<feature type="compositionally biased region" description="Pro residues" evidence="1">
    <location>
        <begin position="245"/>
        <end position="254"/>
    </location>
</feature>
<feature type="compositionally biased region" description="Pro residues" evidence="1">
    <location>
        <begin position="213"/>
        <end position="223"/>
    </location>
</feature>
<feature type="compositionally biased region" description="Low complexity" evidence="1">
    <location>
        <begin position="161"/>
        <end position="182"/>
    </location>
</feature>
<evidence type="ECO:0000256" key="1">
    <source>
        <dbReference type="SAM" id="MobiDB-lite"/>
    </source>
</evidence>
<dbReference type="PANTHER" id="PTHR35910:SF6">
    <property type="entry name" value="2EXR DOMAIN-CONTAINING PROTEIN"/>
    <property type="match status" value="1"/>
</dbReference>
<gene>
    <name evidence="3" type="ORF">IM811_003865</name>
</gene>
<feature type="compositionally biased region" description="Low complexity" evidence="1">
    <location>
        <begin position="224"/>
        <end position="244"/>
    </location>
</feature>
<feature type="compositionally biased region" description="Polar residues" evidence="1">
    <location>
        <begin position="55"/>
        <end position="65"/>
    </location>
</feature>
<feature type="compositionally biased region" description="Low complexity" evidence="1">
    <location>
        <begin position="194"/>
        <end position="212"/>
    </location>
</feature>
<dbReference type="AlphaFoldDB" id="A0A8H7K303"/>
<feature type="region of interest" description="Disordered" evidence="1">
    <location>
        <begin position="40"/>
        <end position="65"/>
    </location>
</feature>
<protein>
    <recommendedName>
        <fullName evidence="2">2EXR domain-containing protein</fullName>
    </recommendedName>
</protein>
<evidence type="ECO:0000259" key="2">
    <source>
        <dbReference type="Pfam" id="PF20150"/>
    </source>
</evidence>
<organism evidence="3 4">
    <name type="scientific">Bionectria ochroleuca</name>
    <name type="common">Gliocladium roseum</name>
    <dbReference type="NCBI Taxonomy" id="29856"/>
    <lineage>
        <taxon>Eukaryota</taxon>
        <taxon>Fungi</taxon>
        <taxon>Dikarya</taxon>
        <taxon>Ascomycota</taxon>
        <taxon>Pezizomycotina</taxon>
        <taxon>Sordariomycetes</taxon>
        <taxon>Hypocreomycetidae</taxon>
        <taxon>Hypocreales</taxon>
        <taxon>Bionectriaceae</taxon>
        <taxon>Clonostachys</taxon>
    </lineage>
</organism>
<feature type="compositionally biased region" description="Pro residues" evidence="1">
    <location>
        <begin position="183"/>
        <end position="193"/>
    </location>
</feature>
<feature type="domain" description="2EXR" evidence="2">
    <location>
        <begin position="7"/>
        <end position="116"/>
    </location>
</feature>
<dbReference type="EMBL" id="JADCTT010000012">
    <property type="protein sequence ID" value="KAF9745564.1"/>
    <property type="molecule type" value="Genomic_DNA"/>
</dbReference>
<comment type="caution">
    <text evidence="3">The sequence shown here is derived from an EMBL/GenBank/DDBJ whole genome shotgun (WGS) entry which is preliminary data.</text>
</comment>